<dbReference type="AlphaFoldDB" id="A0A194XWQ1"/>
<gene>
    <name evidence="1" type="ORF">LY89DRAFT_679591</name>
</gene>
<dbReference type="PANTHER" id="PTHR35043">
    <property type="entry name" value="TRANSCRIPTION FACTOR DOMAIN-CONTAINING PROTEIN"/>
    <property type="match status" value="1"/>
</dbReference>
<dbReference type="Proteomes" id="UP000070700">
    <property type="component" value="Unassembled WGS sequence"/>
</dbReference>
<evidence type="ECO:0000313" key="1">
    <source>
        <dbReference type="EMBL" id="KUJ24454.1"/>
    </source>
</evidence>
<dbReference type="InParanoid" id="A0A194XWQ1"/>
<sequence length="173" mass="19349">MVLAHFICMGGCAIDTSKGRVLIAKRAFVILLKDDEHRDGIVAQLPSDEDIIDRSKTDTLTIILACAQSLWLVVQCIARKSVGDDISELELSTCGFVLCSLVAYGLWWDKPQDVEHRTVIQMPKTEAADDAVSRALSKALSINIQEYDSHRYIWMTFPWTTLLAPSILYIYSA</sequence>
<dbReference type="PANTHER" id="PTHR35043:SF7">
    <property type="entry name" value="TRANSCRIPTION FACTOR DOMAIN-CONTAINING PROTEIN"/>
    <property type="match status" value="1"/>
</dbReference>
<proteinExistence type="predicted"/>
<dbReference type="STRING" id="149040.A0A194XWQ1"/>
<protein>
    <submittedName>
        <fullName evidence="1">Uncharacterized protein</fullName>
    </submittedName>
</protein>
<reference evidence="1 2" key="1">
    <citation type="submission" date="2015-10" db="EMBL/GenBank/DDBJ databases">
        <title>Full genome of DAOMC 229536 Phialocephala scopiformis, a fungal endophyte of spruce producing the potent anti-insectan compound rugulosin.</title>
        <authorList>
            <consortium name="DOE Joint Genome Institute"/>
            <person name="Walker A.K."/>
            <person name="Frasz S.L."/>
            <person name="Seifert K.A."/>
            <person name="Miller J.D."/>
            <person name="Mondo S.J."/>
            <person name="Labutti K."/>
            <person name="Lipzen A."/>
            <person name="Dockter R."/>
            <person name="Kennedy M."/>
            <person name="Grigoriev I.V."/>
            <person name="Spatafora J.W."/>
        </authorList>
    </citation>
    <scope>NUCLEOTIDE SEQUENCE [LARGE SCALE GENOMIC DNA]</scope>
    <source>
        <strain evidence="1 2">CBS 120377</strain>
    </source>
</reference>
<dbReference type="GeneID" id="28823634"/>
<dbReference type="RefSeq" id="XP_018078809.1">
    <property type="nucleotide sequence ID" value="XM_018213908.1"/>
</dbReference>
<dbReference type="OrthoDB" id="3550576at2759"/>
<dbReference type="KEGG" id="psco:LY89DRAFT_679591"/>
<accession>A0A194XWQ1</accession>
<organism evidence="1 2">
    <name type="scientific">Mollisia scopiformis</name>
    <name type="common">Conifer needle endophyte fungus</name>
    <name type="synonym">Phialocephala scopiformis</name>
    <dbReference type="NCBI Taxonomy" id="149040"/>
    <lineage>
        <taxon>Eukaryota</taxon>
        <taxon>Fungi</taxon>
        <taxon>Dikarya</taxon>
        <taxon>Ascomycota</taxon>
        <taxon>Pezizomycotina</taxon>
        <taxon>Leotiomycetes</taxon>
        <taxon>Helotiales</taxon>
        <taxon>Mollisiaceae</taxon>
        <taxon>Mollisia</taxon>
    </lineage>
</organism>
<name>A0A194XWQ1_MOLSC</name>
<dbReference type="EMBL" id="KQ947404">
    <property type="protein sequence ID" value="KUJ24454.1"/>
    <property type="molecule type" value="Genomic_DNA"/>
</dbReference>
<evidence type="ECO:0000313" key="2">
    <source>
        <dbReference type="Proteomes" id="UP000070700"/>
    </source>
</evidence>
<keyword evidence="2" id="KW-1185">Reference proteome</keyword>